<evidence type="ECO:0000313" key="1">
    <source>
        <dbReference type="EMBL" id="SFZ82408.1"/>
    </source>
</evidence>
<accession>A0A1K2HWI3</accession>
<proteinExistence type="predicted"/>
<reference evidence="1 2" key="1">
    <citation type="submission" date="2016-11" db="EMBL/GenBank/DDBJ databases">
        <authorList>
            <person name="Jaros S."/>
            <person name="Januszkiewicz K."/>
            <person name="Wedrychowicz H."/>
        </authorList>
    </citation>
    <scope>NUCLEOTIDE SEQUENCE [LARGE SCALE GENOMIC DNA]</scope>
    <source>
        <strain evidence="1 2">ATCC 23634</strain>
    </source>
</reference>
<organism evidence="1 2">
    <name type="scientific">Devosia enhydra</name>
    <dbReference type="NCBI Taxonomy" id="665118"/>
    <lineage>
        <taxon>Bacteria</taxon>
        <taxon>Pseudomonadati</taxon>
        <taxon>Pseudomonadota</taxon>
        <taxon>Alphaproteobacteria</taxon>
        <taxon>Hyphomicrobiales</taxon>
        <taxon>Devosiaceae</taxon>
        <taxon>Devosia</taxon>
    </lineage>
</organism>
<dbReference type="STRING" id="665118.SAMN02983003_1061"/>
<sequence>MQLSDVTGNAIDQDKGRAIELVDPFTGEATGLRLWLVGPDSDTARRARLALTDELTALADADGRVSAEHREAARLNCLAKHVQRWDVQEAGHPVPFTTGNLLTLLRVHWVQAQVDAFAGDRRNFAPGA</sequence>
<dbReference type="EMBL" id="FPKU01000001">
    <property type="protein sequence ID" value="SFZ82408.1"/>
    <property type="molecule type" value="Genomic_DNA"/>
</dbReference>
<evidence type="ECO:0000313" key="2">
    <source>
        <dbReference type="Proteomes" id="UP000183447"/>
    </source>
</evidence>
<name>A0A1K2HWI3_9HYPH</name>
<keyword evidence="2" id="KW-1185">Reference proteome</keyword>
<dbReference type="RefSeq" id="WP_072339634.1">
    <property type="nucleotide sequence ID" value="NZ_FPKU01000001.1"/>
</dbReference>
<gene>
    <name evidence="1" type="ORF">SAMN02983003_1061</name>
</gene>
<protein>
    <submittedName>
        <fullName evidence="1">Uncharacterized protein</fullName>
    </submittedName>
</protein>
<dbReference type="Proteomes" id="UP000183447">
    <property type="component" value="Unassembled WGS sequence"/>
</dbReference>
<dbReference type="AlphaFoldDB" id="A0A1K2HWI3"/>